<dbReference type="AlphaFoldDB" id="A0A444I817"/>
<evidence type="ECO:0000313" key="2">
    <source>
        <dbReference type="EMBL" id="RWX34899.1"/>
    </source>
</evidence>
<reference evidence="2 3" key="1">
    <citation type="submission" date="2019-01" db="EMBL/GenBank/DDBJ databases">
        <title>RHIZO-ID as a novel technology for direct rhizobia identification.</title>
        <authorList>
            <person name="De Meyer S.E."/>
        </authorList>
    </citation>
    <scope>NUCLEOTIDE SEQUENCE [LARGE SCALE GENOMIC DNA]</scope>
    <source>
        <strain evidence="2 3">WSM448</strain>
    </source>
</reference>
<feature type="region of interest" description="Disordered" evidence="1">
    <location>
        <begin position="39"/>
        <end position="63"/>
    </location>
</feature>
<evidence type="ECO:0000256" key="1">
    <source>
        <dbReference type="SAM" id="MobiDB-lite"/>
    </source>
</evidence>
<dbReference type="Proteomes" id="UP000283817">
    <property type="component" value="Unassembled WGS sequence"/>
</dbReference>
<organism evidence="2 3">
    <name type="scientific">Rhizobium leguminosarum</name>
    <dbReference type="NCBI Taxonomy" id="384"/>
    <lineage>
        <taxon>Bacteria</taxon>
        <taxon>Pseudomonadati</taxon>
        <taxon>Pseudomonadota</taxon>
        <taxon>Alphaproteobacteria</taxon>
        <taxon>Hyphomicrobiales</taxon>
        <taxon>Rhizobiaceae</taxon>
        <taxon>Rhizobium/Agrobacterium group</taxon>
        <taxon>Rhizobium</taxon>
    </lineage>
</organism>
<sequence length="63" mass="7280">MRQFGIIEPSGNDKAWWTADWHLLEVMTTMRSSFSLGIRDGTQRRRKGRRYPSSASIIPTRVA</sequence>
<gene>
    <name evidence="2" type="ORF">EHI47_06005</name>
</gene>
<evidence type="ECO:0000313" key="3">
    <source>
        <dbReference type="Proteomes" id="UP000283817"/>
    </source>
</evidence>
<protein>
    <submittedName>
        <fullName evidence="2">Uncharacterized protein</fullName>
    </submittedName>
</protein>
<accession>A0A444I817</accession>
<dbReference type="EMBL" id="SBHX01000013">
    <property type="protein sequence ID" value="RWX34899.1"/>
    <property type="molecule type" value="Genomic_DNA"/>
</dbReference>
<comment type="caution">
    <text evidence="2">The sequence shown here is derived from an EMBL/GenBank/DDBJ whole genome shotgun (WGS) entry which is preliminary data.</text>
</comment>
<proteinExistence type="predicted"/>
<name>A0A444I817_RHILE</name>